<dbReference type="OrthoDB" id="169171at2157"/>
<dbReference type="SMART" id="SM00564">
    <property type="entry name" value="PQQ"/>
    <property type="match status" value="5"/>
</dbReference>
<evidence type="ECO:0000256" key="1">
    <source>
        <dbReference type="SAM" id="MobiDB-lite"/>
    </source>
</evidence>
<dbReference type="InterPro" id="IPR011047">
    <property type="entry name" value="Quinoprotein_ADH-like_sf"/>
</dbReference>
<dbReference type="PANTHER" id="PTHR34512">
    <property type="entry name" value="CELL SURFACE PROTEIN"/>
    <property type="match status" value="1"/>
</dbReference>
<sequence>MSAHERREVLKYAGLAVAAGGVLSTSTVTADEDGTDGLRGWSSLRGNAGNTGYVSGESGPDGSAAVAWEYDHGGPVAVVDGIVFLAVDGSIHALDADDGELLGETDDVGAAGAPVVVDDTIYVGGDQLTAIDLGSGEVDWAIDLEPEDAVPSPTVVDGTVFVVADGTLYAFEGDDGDEAWQFEPDDEALIEQPVAAAGGAVFTTNGETLYATEIDDGSERWTNDHGEYRKQTIVATDRAVSLQAGGEDLVAVYETETGDLNWAKDGSVVGLATSDHVYTLAEDDIVGYYRDSGDEFWQPSIDDATFGQPVGAGPTLYVGIDGSSDGTGLAAFDVVDDELEWVVETETRPEDLAFADETIYASDDGLVAIRSAEDEGGADDEDEEPGEDGETGDEEPADQDEETGDEEEPADQDDGEEPGDEDDEEDDDTDDENDVLSDDGQDDQDDHDDQDGQDDDGMPGFTTGAGVAGGAVALEWLRRKGIVANDEE</sequence>
<evidence type="ECO:0000313" key="4">
    <source>
        <dbReference type="Proteomes" id="UP000766904"/>
    </source>
</evidence>
<dbReference type="InterPro" id="IPR015943">
    <property type="entry name" value="WD40/YVTN_repeat-like_dom_sf"/>
</dbReference>
<dbReference type="InterPro" id="IPR018391">
    <property type="entry name" value="PQQ_b-propeller_rpt"/>
</dbReference>
<organism evidence="3 4">
    <name type="scientific">Natronococcus pandeyae</name>
    <dbReference type="NCBI Taxonomy" id="2055836"/>
    <lineage>
        <taxon>Archaea</taxon>
        <taxon>Methanobacteriati</taxon>
        <taxon>Methanobacteriota</taxon>
        <taxon>Stenosarchaea group</taxon>
        <taxon>Halobacteria</taxon>
        <taxon>Halobacteriales</taxon>
        <taxon>Natrialbaceae</taxon>
        <taxon>Natronococcus</taxon>
    </lineage>
</organism>
<gene>
    <name evidence="3" type="ORF">CV102_05815</name>
</gene>
<dbReference type="Gene3D" id="2.130.10.10">
    <property type="entry name" value="YVTN repeat-like/Quinoprotein amine dehydrogenase"/>
    <property type="match status" value="1"/>
</dbReference>
<dbReference type="Pfam" id="PF13360">
    <property type="entry name" value="PQQ_2"/>
    <property type="match status" value="2"/>
</dbReference>
<protein>
    <recommendedName>
        <fullName evidence="2">Pyrrolo-quinoline quinone repeat domain-containing protein</fullName>
    </recommendedName>
</protein>
<comment type="caution">
    <text evidence="3">The sequence shown here is derived from an EMBL/GenBank/DDBJ whole genome shotgun (WGS) entry which is preliminary data.</text>
</comment>
<dbReference type="EMBL" id="PHNJ01000002">
    <property type="protein sequence ID" value="TYL39799.1"/>
    <property type="molecule type" value="Genomic_DNA"/>
</dbReference>
<dbReference type="RefSeq" id="WP_148856932.1">
    <property type="nucleotide sequence ID" value="NZ_PHNJ01000002.1"/>
</dbReference>
<evidence type="ECO:0000313" key="3">
    <source>
        <dbReference type="EMBL" id="TYL39799.1"/>
    </source>
</evidence>
<feature type="region of interest" description="Disordered" evidence="1">
    <location>
        <begin position="374"/>
        <end position="466"/>
    </location>
</feature>
<dbReference type="PANTHER" id="PTHR34512:SF30">
    <property type="entry name" value="OUTER MEMBRANE PROTEIN ASSEMBLY FACTOR BAMB"/>
    <property type="match status" value="1"/>
</dbReference>
<reference evidence="3" key="1">
    <citation type="submission" date="2017-11" db="EMBL/GenBank/DDBJ databases">
        <authorList>
            <person name="Kajale S.C."/>
            <person name="Sharma A."/>
        </authorList>
    </citation>
    <scope>NUCLEOTIDE SEQUENCE</scope>
    <source>
        <strain evidence="3">LS1_42</strain>
    </source>
</reference>
<feature type="compositionally biased region" description="Acidic residues" evidence="1">
    <location>
        <begin position="374"/>
        <end position="457"/>
    </location>
</feature>
<feature type="domain" description="Pyrrolo-quinoline quinone repeat" evidence="2">
    <location>
        <begin position="88"/>
        <end position="187"/>
    </location>
</feature>
<dbReference type="AlphaFoldDB" id="A0A8J8Q682"/>
<accession>A0A8J8Q682</accession>
<proteinExistence type="predicted"/>
<evidence type="ECO:0000259" key="2">
    <source>
        <dbReference type="Pfam" id="PF13360"/>
    </source>
</evidence>
<name>A0A8J8Q682_9EURY</name>
<keyword evidence="4" id="KW-1185">Reference proteome</keyword>
<dbReference type="PROSITE" id="PS51318">
    <property type="entry name" value="TAT"/>
    <property type="match status" value="1"/>
</dbReference>
<feature type="domain" description="Pyrrolo-quinoline quinone repeat" evidence="2">
    <location>
        <begin position="193"/>
        <end position="371"/>
    </location>
</feature>
<dbReference type="InterPro" id="IPR002372">
    <property type="entry name" value="PQQ_rpt_dom"/>
</dbReference>
<dbReference type="Proteomes" id="UP000766904">
    <property type="component" value="Unassembled WGS sequence"/>
</dbReference>
<dbReference type="InterPro" id="IPR006311">
    <property type="entry name" value="TAT_signal"/>
</dbReference>
<dbReference type="SUPFAM" id="SSF50998">
    <property type="entry name" value="Quinoprotein alcohol dehydrogenase-like"/>
    <property type="match status" value="1"/>
</dbReference>